<organism evidence="2 3">
    <name type="scientific">Popillia japonica</name>
    <name type="common">Japanese beetle</name>
    <dbReference type="NCBI Taxonomy" id="7064"/>
    <lineage>
        <taxon>Eukaryota</taxon>
        <taxon>Metazoa</taxon>
        <taxon>Ecdysozoa</taxon>
        <taxon>Arthropoda</taxon>
        <taxon>Hexapoda</taxon>
        <taxon>Insecta</taxon>
        <taxon>Pterygota</taxon>
        <taxon>Neoptera</taxon>
        <taxon>Endopterygota</taxon>
        <taxon>Coleoptera</taxon>
        <taxon>Polyphaga</taxon>
        <taxon>Scarabaeiformia</taxon>
        <taxon>Scarabaeidae</taxon>
        <taxon>Rutelinae</taxon>
        <taxon>Popillia</taxon>
    </lineage>
</organism>
<evidence type="ECO:0000313" key="2">
    <source>
        <dbReference type="EMBL" id="KAK9727400.1"/>
    </source>
</evidence>
<name>A0AAW1KXH9_POPJA</name>
<feature type="domain" description="DDE-1" evidence="1">
    <location>
        <begin position="2"/>
        <end position="104"/>
    </location>
</feature>
<dbReference type="PANTHER" id="PTHR19303:SF73">
    <property type="entry name" value="PROTEIN PDC2"/>
    <property type="match status" value="1"/>
</dbReference>
<dbReference type="InterPro" id="IPR050863">
    <property type="entry name" value="CenT-Element_Derived"/>
</dbReference>
<evidence type="ECO:0000313" key="3">
    <source>
        <dbReference type="Proteomes" id="UP001458880"/>
    </source>
</evidence>
<comment type="caution">
    <text evidence="2">The sequence shown here is derived from an EMBL/GenBank/DDBJ whole genome shotgun (WGS) entry which is preliminary data.</text>
</comment>
<sequence length="179" mass="20304">MKKQNRKVFLFRDNATSNPKVSIENVKFIFLPPNTTSYCQPLDKSIIHNFKLIYRSFLIKTLSTFVENDCDFEDSEKSINLTSALIWIAAAWKHVSRSTITNCFSKAGFAEVVQSNEDFCEEDEIPIAKLFPKVGSAMASFHDFASIDNDEPTENPDSSITEIVEELCNNGDDSETTRR</sequence>
<gene>
    <name evidence="2" type="ORF">QE152_g19173</name>
</gene>
<keyword evidence="3" id="KW-1185">Reference proteome</keyword>
<keyword evidence="2" id="KW-0255">Endonuclease</keyword>
<dbReference type="PANTHER" id="PTHR19303">
    <property type="entry name" value="TRANSPOSON"/>
    <property type="match status" value="1"/>
</dbReference>
<dbReference type="Proteomes" id="UP001458880">
    <property type="component" value="Unassembled WGS sequence"/>
</dbReference>
<keyword evidence="2" id="KW-0378">Hydrolase</keyword>
<dbReference type="InterPro" id="IPR004875">
    <property type="entry name" value="DDE_SF_endonuclease_dom"/>
</dbReference>
<accession>A0AAW1KXH9</accession>
<keyword evidence="2" id="KW-0540">Nuclease</keyword>
<proteinExistence type="predicted"/>
<protein>
    <submittedName>
        <fullName evidence="2">DDE superfamily endonuclease</fullName>
    </submittedName>
</protein>
<reference evidence="2 3" key="1">
    <citation type="journal article" date="2024" name="BMC Genomics">
        <title>De novo assembly and annotation of Popillia japonica's genome with initial clues to its potential as an invasive pest.</title>
        <authorList>
            <person name="Cucini C."/>
            <person name="Boschi S."/>
            <person name="Funari R."/>
            <person name="Cardaioli E."/>
            <person name="Iannotti N."/>
            <person name="Marturano G."/>
            <person name="Paoli F."/>
            <person name="Bruttini M."/>
            <person name="Carapelli A."/>
            <person name="Frati F."/>
            <person name="Nardi F."/>
        </authorList>
    </citation>
    <scope>NUCLEOTIDE SEQUENCE [LARGE SCALE GENOMIC DNA]</scope>
    <source>
        <strain evidence="2">DMR45628</strain>
    </source>
</reference>
<dbReference type="GO" id="GO:0005634">
    <property type="term" value="C:nucleus"/>
    <property type="evidence" value="ECO:0007669"/>
    <property type="project" value="TreeGrafter"/>
</dbReference>
<dbReference type="Pfam" id="PF03184">
    <property type="entry name" value="DDE_1"/>
    <property type="match status" value="1"/>
</dbReference>
<dbReference type="AlphaFoldDB" id="A0AAW1KXH9"/>
<dbReference type="GO" id="GO:0003677">
    <property type="term" value="F:DNA binding"/>
    <property type="evidence" value="ECO:0007669"/>
    <property type="project" value="TreeGrafter"/>
</dbReference>
<dbReference type="EMBL" id="JASPKY010000179">
    <property type="protein sequence ID" value="KAK9727400.1"/>
    <property type="molecule type" value="Genomic_DNA"/>
</dbReference>
<dbReference type="GO" id="GO:0004519">
    <property type="term" value="F:endonuclease activity"/>
    <property type="evidence" value="ECO:0007669"/>
    <property type="project" value="UniProtKB-KW"/>
</dbReference>
<evidence type="ECO:0000259" key="1">
    <source>
        <dbReference type="Pfam" id="PF03184"/>
    </source>
</evidence>